<organism evidence="1 2">
    <name type="scientific">Aldrovandia affinis</name>
    <dbReference type="NCBI Taxonomy" id="143900"/>
    <lineage>
        <taxon>Eukaryota</taxon>
        <taxon>Metazoa</taxon>
        <taxon>Chordata</taxon>
        <taxon>Craniata</taxon>
        <taxon>Vertebrata</taxon>
        <taxon>Euteleostomi</taxon>
        <taxon>Actinopterygii</taxon>
        <taxon>Neopterygii</taxon>
        <taxon>Teleostei</taxon>
        <taxon>Notacanthiformes</taxon>
        <taxon>Halosauridae</taxon>
        <taxon>Aldrovandia</taxon>
    </lineage>
</organism>
<sequence length="80" mass="8816">MLGQISQSPMVPFVNNVTVQSLNTSFCHNTEYTLIRHWQDVLKGFTVLKVLCCSCFCVCLGHGEKSRSEVGAPLILLSEG</sequence>
<accession>A0AAD7SJN1</accession>
<evidence type="ECO:0000313" key="1">
    <source>
        <dbReference type="EMBL" id="KAJ8403748.1"/>
    </source>
</evidence>
<keyword evidence="2" id="KW-1185">Reference proteome</keyword>
<dbReference type="AlphaFoldDB" id="A0AAD7SJN1"/>
<comment type="caution">
    <text evidence="1">The sequence shown here is derived from an EMBL/GenBank/DDBJ whole genome shotgun (WGS) entry which is preliminary data.</text>
</comment>
<reference evidence="1" key="1">
    <citation type="journal article" date="2023" name="Science">
        <title>Genome structures resolve the early diversification of teleost fishes.</title>
        <authorList>
            <person name="Parey E."/>
            <person name="Louis A."/>
            <person name="Montfort J."/>
            <person name="Bouchez O."/>
            <person name="Roques C."/>
            <person name="Iampietro C."/>
            <person name="Lluch J."/>
            <person name="Castinel A."/>
            <person name="Donnadieu C."/>
            <person name="Desvignes T."/>
            <person name="Floi Bucao C."/>
            <person name="Jouanno E."/>
            <person name="Wen M."/>
            <person name="Mejri S."/>
            <person name="Dirks R."/>
            <person name="Jansen H."/>
            <person name="Henkel C."/>
            <person name="Chen W.J."/>
            <person name="Zahm M."/>
            <person name="Cabau C."/>
            <person name="Klopp C."/>
            <person name="Thompson A.W."/>
            <person name="Robinson-Rechavi M."/>
            <person name="Braasch I."/>
            <person name="Lecointre G."/>
            <person name="Bobe J."/>
            <person name="Postlethwait J.H."/>
            <person name="Berthelot C."/>
            <person name="Roest Crollius H."/>
            <person name="Guiguen Y."/>
        </authorList>
    </citation>
    <scope>NUCLEOTIDE SEQUENCE</scope>
    <source>
        <strain evidence="1">NC1722</strain>
    </source>
</reference>
<evidence type="ECO:0000313" key="2">
    <source>
        <dbReference type="Proteomes" id="UP001221898"/>
    </source>
</evidence>
<dbReference type="EMBL" id="JAINUG010000056">
    <property type="protein sequence ID" value="KAJ8403748.1"/>
    <property type="molecule type" value="Genomic_DNA"/>
</dbReference>
<dbReference type="Proteomes" id="UP001221898">
    <property type="component" value="Unassembled WGS sequence"/>
</dbReference>
<gene>
    <name evidence="1" type="ORF">AAFF_G00346160</name>
</gene>
<protein>
    <submittedName>
        <fullName evidence="1">Uncharacterized protein</fullName>
    </submittedName>
</protein>
<proteinExistence type="predicted"/>
<name>A0AAD7SJN1_9TELE</name>